<feature type="region of interest" description="Disordered" evidence="1">
    <location>
        <begin position="1"/>
        <end position="74"/>
    </location>
</feature>
<reference evidence="2 3" key="1">
    <citation type="submission" date="2019-03" db="EMBL/GenBank/DDBJ databases">
        <title>Genomic Encyclopedia of Type Strains, Phase III (KMG-III): the genomes of soil and plant-associated and newly described type strains.</title>
        <authorList>
            <person name="Whitman W."/>
        </authorList>
    </citation>
    <scope>NUCLEOTIDE SEQUENCE [LARGE SCALE GENOMIC DNA]</scope>
    <source>
        <strain evidence="2 3">LMG 29544</strain>
    </source>
</reference>
<protein>
    <submittedName>
        <fullName evidence="2">Uncharacterized protein</fullName>
    </submittedName>
</protein>
<proteinExistence type="predicted"/>
<accession>A0A4R8LPV5</accession>
<gene>
    <name evidence="2" type="ORF">BX592_113100</name>
</gene>
<keyword evidence="3" id="KW-1185">Reference proteome</keyword>
<comment type="caution">
    <text evidence="2">The sequence shown here is derived from an EMBL/GenBank/DDBJ whole genome shotgun (WGS) entry which is preliminary data.</text>
</comment>
<dbReference type="EMBL" id="SORE01000013">
    <property type="protein sequence ID" value="TDY46473.1"/>
    <property type="molecule type" value="Genomic_DNA"/>
</dbReference>
<dbReference type="AlphaFoldDB" id="A0A4R8LPV5"/>
<dbReference type="Proteomes" id="UP000295509">
    <property type="component" value="Unassembled WGS sequence"/>
</dbReference>
<organism evidence="2 3">
    <name type="scientific">Paraburkholderia rhizosphaerae</name>
    <dbReference type="NCBI Taxonomy" id="480658"/>
    <lineage>
        <taxon>Bacteria</taxon>
        <taxon>Pseudomonadati</taxon>
        <taxon>Pseudomonadota</taxon>
        <taxon>Betaproteobacteria</taxon>
        <taxon>Burkholderiales</taxon>
        <taxon>Burkholderiaceae</taxon>
        <taxon>Paraburkholderia</taxon>
    </lineage>
</organism>
<sequence length="175" mass="17930">MQKKNARLPEGKTSALDSANANTTAAHLVHGGAAAVARENSSAATRGTDKTDRSPRLFRNTTPSLTDKTDGSPLVSVASVTPAPVFEKMRLHGVNRRAYTFCVAETKATEIGVSNCIGGQPPTGGIFSSAANARLQWSGLGGGALAHAGSYAPVRQPRHVPGHPIGVGAGLLNPA</sequence>
<feature type="compositionally biased region" description="Low complexity" evidence="1">
    <location>
        <begin position="23"/>
        <end position="44"/>
    </location>
</feature>
<evidence type="ECO:0000256" key="1">
    <source>
        <dbReference type="SAM" id="MobiDB-lite"/>
    </source>
</evidence>
<name>A0A4R8LPV5_9BURK</name>
<evidence type="ECO:0000313" key="2">
    <source>
        <dbReference type="EMBL" id="TDY46473.1"/>
    </source>
</evidence>
<evidence type="ECO:0000313" key="3">
    <source>
        <dbReference type="Proteomes" id="UP000295509"/>
    </source>
</evidence>